<dbReference type="EMBL" id="MN739177">
    <property type="protein sequence ID" value="QHS92268.1"/>
    <property type="molecule type" value="Genomic_DNA"/>
</dbReference>
<dbReference type="AlphaFoldDB" id="A0A6C0BLH3"/>
<accession>A0A6C0BLH3</accession>
<reference evidence="1" key="1">
    <citation type="journal article" date="2020" name="Nature">
        <title>Giant virus diversity and host interactions through global metagenomics.</title>
        <authorList>
            <person name="Schulz F."/>
            <person name="Roux S."/>
            <person name="Paez-Espino D."/>
            <person name="Jungbluth S."/>
            <person name="Walsh D.A."/>
            <person name="Denef V.J."/>
            <person name="McMahon K.D."/>
            <person name="Konstantinidis K.T."/>
            <person name="Eloe-Fadrosh E.A."/>
            <person name="Kyrpides N.C."/>
            <person name="Woyke T."/>
        </authorList>
    </citation>
    <scope>NUCLEOTIDE SEQUENCE</scope>
    <source>
        <strain evidence="1">GVMAG-M-3300014204-73</strain>
    </source>
</reference>
<organism evidence="1">
    <name type="scientific">viral metagenome</name>
    <dbReference type="NCBI Taxonomy" id="1070528"/>
    <lineage>
        <taxon>unclassified sequences</taxon>
        <taxon>metagenomes</taxon>
        <taxon>organismal metagenomes</taxon>
    </lineage>
</organism>
<protein>
    <submittedName>
        <fullName evidence="1">Uncharacterized protein</fullName>
    </submittedName>
</protein>
<proteinExistence type="predicted"/>
<name>A0A6C0BLH3_9ZZZZ</name>
<evidence type="ECO:0000313" key="1">
    <source>
        <dbReference type="EMBL" id="QHS92268.1"/>
    </source>
</evidence>
<sequence>MEIEVTPCLGIGDLLILKMITLSTGTRVTTIHLSHPLMLGFRAYPEQFEQFLRKFLRMLFPETGVDVVETWQTPNHLNDCPQVTPYIYPALRLQTQPWQPPDSWGRYVVVHTKVRFETREQMNHFEQNQRQMLSDFCSHYQDPQHRTIVILGERVAENCVETKNLGITTVYQEWLRLGDGGSGDEGGYGGTLSPLIDWTQDSLNSGNPEYQQFERDLRLIHHADANIVIGIGGALTMCQACSLNTLCYSGPLKEMWWMLSNYPGMYPEMDDFLTAWKQKIYNYPKSNRRT</sequence>